<dbReference type="STRING" id="150374.A0A0M8N5T5"/>
<evidence type="ECO:0000313" key="5">
    <source>
        <dbReference type="Proteomes" id="UP000053831"/>
    </source>
</evidence>
<protein>
    <submittedName>
        <fullName evidence="4">Putative ankyrin repeat protein</fullName>
    </submittedName>
</protein>
<dbReference type="PROSITE" id="PS50297">
    <property type="entry name" value="ANK_REP_REGION"/>
    <property type="match status" value="2"/>
</dbReference>
<dbReference type="SUPFAM" id="SSF48403">
    <property type="entry name" value="Ankyrin repeat"/>
    <property type="match status" value="2"/>
</dbReference>
<dbReference type="Pfam" id="PF12796">
    <property type="entry name" value="Ank_2"/>
    <property type="match status" value="2"/>
</dbReference>
<dbReference type="EMBL" id="LGSR01000017">
    <property type="protein sequence ID" value="KOS20550.1"/>
    <property type="molecule type" value="Genomic_DNA"/>
</dbReference>
<reference evidence="4 5" key="1">
    <citation type="submission" date="2015-07" db="EMBL/GenBank/DDBJ databases">
        <title>The genome of the fungus Escovopsis weberi, a specialized disease agent of ant agriculture.</title>
        <authorList>
            <person name="de Man T.J."/>
            <person name="Stajich J.E."/>
            <person name="Kubicek C.P."/>
            <person name="Chenthamara K."/>
            <person name="Atanasova L."/>
            <person name="Druzhinina I.S."/>
            <person name="Birnbaum S."/>
            <person name="Barribeau S.M."/>
            <person name="Teiling C."/>
            <person name="Suen G."/>
            <person name="Currie C."/>
            <person name="Gerardo N.M."/>
        </authorList>
    </citation>
    <scope>NUCLEOTIDE SEQUENCE [LARGE SCALE GENOMIC DNA]</scope>
</reference>
<organism evidence="4 5">
    <name type="scientific">Escovopsis weberi</name>
    <dbReference type="NCBI Taxonomy" id="150374"/>
    <lineage>
        <taxon>Eukaryota</taxon>
        <taxon>Fungi</taxon>
        <taxon>Dikarya</taxon>
        <taxon>Ascomycota</taxon>
        <taxon>Pezizomycotina</taxon>
        <taxon>Sordariomycetes</taxon>
        <taxon>Hypocreomycetidae</taxon>
        <taxon>Hypocreales</taxon>
        <taxon>Hypocreaceae</taxon>
        <taxon>Escovopsis</taxon>
    </lineage>
</organism>
<accession>A0A0M8N5T5</accession>
<keyword evidence="2 3" id="KW-0040">ANK repeat</keyword>
<comment type="caution">
    <text evidence="4">The sequence shown here is derived from an EMBL/GenBank/DDBJ whole genome shotgun (WGS) entry which is preliminary data.</text>
</comment>
<dbReference type="SMART" id="SM00248">
    <property type="entry name" value="ANK"/>
    <property type="match status" value="7"/>
</dbReference>
<dbReference type="Gene3D" id="1.25.40.20">
    <property type="entry name" value="Ankyrin repeat-containing domain"/>
    <property type="match status" value="3"/>
</dbReference>
<evidence type="ECO:0000256" key="2">
    <source>
        <dbReference type="ARBA" id="ARBA00023043"/>
    </source>
</evidence>
<dbReference type="AlphaFoldDB" id="A0A0M8N5T5"/>
<name>A0A0M8N5T5_ESCWE</name>
<dbReference type="InterPro" id="IPR002110">
    <property type="entry name" value="Ankyrin_rpt"/>
</dbReference>
<sequence length="1050" mass="116622">MAASNLAIQALPDPPASPTEVLSWLQLLNSPEHNRFPSVDFSEDQRLFEYRRGEPRFSLAAASWPCYAVAYWDTLRDEICRLFDTSSGSHNFAQWLLEYARETHPKKYKLPIGISAALASLAHDLAQGLVTPFHMAAAFGIPRLVEHLKMRGATINTPGILGPPVFCALVGPNVLETGFNPENWMDVFKSDFTPQRAEVLEYLLTFSPMCDFRYSIQNALEWEYSNPEDDDGLGLVSFLGLAFWAAASCKKPALLEGMVRCGAEFDEHSILVVHRARDCMPLVAEQRETFRDVLETLISTIIHKYVHVGSPFEFFEDPQLQQLFVGVMEAYGAKMSFEPRDESIEGNQDFNDAIGACIREGQAFEIERMKVDPRFDPCMLIAPDLDEDLSETLLHAAVSGNQDRIVDLLIGAGADLKAMDEEGRTPVMVVETAKMLEKLYRKHNADISEIDLDGRNLWHYACCSHDLSILEWLCQNDPKKEDSMQTFSFSRDESPLDVALASIRQAPRFSCVRDAELPRRLVREMRECGVEVHTDVDVHGAVAWGSADLVEGMVAIGADFTMVDEGGNTVLHHLNAMATPELVSKLLAILGPQPPKVNYDSQTPAEAMIQNILDIHTQFISQSSALDFQPSQATLSPETFRELLKGEDLEFENDAGQCLWERVCAVIKKRYTGAMKLSHKTQRIIDSSLNAAILSLSNLGVVQRYEDRRKSSAIAPLVGTVEQGPTPLTTTPWFYSLLRHCDESLLKAFYKEENVSVLLINLLAGEKWETMAYLAQTGLPLDTPYEFYGGRSCVELILLDEHLGGVEKLSTILESPVREHLIANPSVIYKCLIDDQKPETPEDLEKLQLLLEAGLSPNPSLQSGQPVWPLLLATQHSLRTGTIRLLLKHGADPALGPGGLNAFFILGLLPTENSDGALTVMRSMIYVLEGRNPPFAWDCEFKAPTMNISVNMLQAVAWSGRSRMLQLLLQQTPLKNHINDSPSRHKNTPAHTAAMRGHVECLEVLAAEGADLSCLNGLGLTARQLAELNGHEAACLAIDRLIEQYSSEGL</sequence>
<keyword evidence="1" id="KW-0677">Repeat</keyword>
<evidence type="ECO:0000256" key="1">
    <source>
        <dbReference type="ARBA" id="ARBA00022737"/>
    </source>
</evidence>
<proteinExistence type="predicted"/>
<feature type="repeat" description="ANK" evidence="3">
    <location>
        <begin position="389"/>
        <end position="421"/>
    </location>
</feature>
<keyword evidence="5" id="KW-1185">Reference proteome</keyword>
<evidence type="ECO:0000313" key="4">
    <source>
        <dbReference type="EMBL" id="KOS20550.1"/>
    </source>
</evidence>
<evidence type="ECO:0000256" key="3">
    <source>
        <dbReference type="PROSITE-ProRule" id="PRU00023"/>
    </source>
</evidence>
<dbReference type="PROSITE" id="PS50088">
    <property type="entry name" value="ANK_REPEAT"/>
    <property type="match status" value="2"/>
</dbReference>
<dbReference type="Proteomes" id="UP000053831">
    <property type="component" value="Unassembled WGS sequence"/>
</dbReference>
<feature type="repeat" description="ANK" evidence="3">
    <location>
        <begin position="985"/>
        <end position="1017"/>
    </location>
</feature>
<dbReference type="OrthoDB" id="194358at2759"/>
<gene>
    <name evidence="4" type="ORF">ESCO_005353</name>
</gene>
<dbReference type="PANTHER" id="PTHR24198:SF165">
    <property type="entry name" value="ANKYRIN REPEAT-CONTAINING PROTEIN-RELATED"/>
    <property type="match status" value="1"/>
</dbReference>
<dbReference type="PANTHER" id="PTHR24198">
    <property type="entry name" value="ANKYRIN REPEAT AND PROTEIN KINASE DOMAIN-CONTAINING PROTEIN"/>
    <property type="match status" value="1"/>
</dbReference>
<dbReference type="InterPro" id="IPR036770">
    <property type="entry name" value="Ankyrin_rpt-contain_sf"/>
</dbReference>